<organism evidence="1 2">
    <name type="scientific">Actinia tenebrosa</name>
    <name type="common">Australian red waratah sea anemone</name>
    <dbReference type="NCBI Taxonomy" id="6105"/>
    <lineage>
        <taxon>Eukaryota</taxon>
        <taxon>Metazoa</taxon>
        <taxon>Cnidaria</taxon>
        <taxon>Anthozoa</taxon>
        <taxon>Hexacorallia</taxon>
        <taxon>Actiniaria</taxon>
        <taxon>Actiniidae</taxon>
        <taxon>Actinia</taxon>
    </lineage>
</organism>
<reference evidence="2" key="1">
    <citation type="submission" date="2025-08" db="UniProtKB">
        <authorList>
            <consortium name="RefSeq"/>
        </authorList>
    </citation>
    <scope>IDENTIFICATION</scope>
</reference>
<dbReference type="InParanoid" id="A0A6P8J3N3"/>
<sequence>MMMVKVTSKLLNSTCNTNKQTRKRKDICTQGIQPAGFAFQFNPALQPRTIVVLGCISKEADDTMVQRILHVLIVALSNYTDLVLIESAVMCLNRVQAILGKESKFHKAFFWVAIAVLQLSELSLYPCGLALLEQSLLTLDSHGAFETQSMQEALMAVRKEPLLEFHCKQMDHFVGVSFYGNFHFALMGHLVKGVYHPQATTAARAIRILNLMLDITSKHKQCRNKFAVTKENLAYLAALIPVSEDIRSRLKPGNTPETPEPMPLGHTSRSKIEITPGSTLSVDSRVSIVITPSQSPLADEAPPEGQAFEWPSECQHMLLDPGIVNDNHTQALLLTTLFLST</sequence>
<proteinExistence type="predicted"/>
<accession>A0A6P8J3N3</accession>
<dbReference type="AlphaFoldDB" id="A0A6P8J3N3"/>
<protein>
    <submittedName>
        <fullName evidence="2">Neurofibromin-like</fullName>
    </submittedName>
</protein>
<evidence type="ECO:0000313" key="2">
    <source>
        <dbReference type="RefSeq" id="XP_031574621.1"/>
    </source>
</evidence>
<dbReference type="KEGG" id="aten:116308353"/>
<gene>
    <name evidence="2" type="primary">LOC116308353</name>
</gene>
<dbReference type="Proteomes" id="UP000515163">
    <property type="component" value="Unplaced"/>
</dbReference>
<dbReference type="RefSeq" id="XP_031574621.1">
    <property type="nucleotide sequence ID" value="XM_031718761.1"/>
</dbReference>
<name>A0A6P8J3N3_ACTTE</name>
<dbReference type="GeneID" id="116308353"/>
<keyword evidence="1" id="KW-1185">Reference proteome</keyword>
<dbReference type="OrthoDB" id="28245at2759"/>
<evidence type="ECO:0000313" key="1">
    <source>
        <dbReference type="Proteomes" id="UP000515163"/>
    </source>
</evidence>